<organism evidence="1 2">
    <name type="scientific">Ignicoccus pacificus DSM 13166</name>
    <dbReference type="NCBI Taxonomy" id="940294"/>
    <lineage>
        <taxon>Archaea</taxon>
        <taxon>Thermoproteota</taxon>
        <taxon>Thermoprotei</taxon>
        <taxon>Desulfurococcales</taxon>
        <taxon>Desulfurococcaceae</taxon>
        <taxon>Ignicoccus</taxon>
    </lineage>
</organism>
<dbReference type="AlphaFoldDB" id="A0A977KAH8"/>
<evidence type="ECO:0000313" key="2">
    <source>
        <dbReference type="Proteomes" id="UP001063698"/>
    </source>
</evidence>
<dbReference type="EMBL" id="CP006868">
    <property type="protein sequence ID" value="UXD22026.1"/>
    <property type="molecule type" value="Genomic_DNA"/>
</dbReference>
<protein>
    <submittedName>
        <fullName evidence="1">Uncharacterized protein</fullName>
    </submittedName>
</protein>
<accession>A0A977KAH8</accession>
<proteinExistence type="predicted"/>
<reference evidence="1" key="1">
    <citation type="submission" date="2013-11" db="EMBL/GenBank/DDBJ databases">
        <title>Comparative genomics of Ignicoccus.</title>
        <authorList>
            <person name="Podar M."/>
        </authorList>
    </citation>
    <scope>NUCLEOTIDE SEQUENCE</scope>
    <source>
        <strain evidence="1">DSM 13166</strain>
    </source>
</reference>
<keyword evidence="2" id="KW-1185">Reference proteome</keyword>
<evidence type="ECO:0000313" key="1">
    <source>
        <dbReference type="EMBL" id="UXD22026.1"/>
    </source>
</evidence>
<name>A0A977KAH8_9CREN</name>
<dbReference type="KEGG" id="ipc:IPA_00975"/>
<sequence length="504" mass="57541">MPLKVTRKVVLLEDDYLVLIGYPYKENVLHKSGEVEKVVLNVQNGRIEILGSEKSIKMVSDLIDLEIKERLEYVITELLRVLKSRYKSVFKLVMGDERKISFYAFWKGRPLEVDAAKVPPLRIHPAITYITIEGVYMDSYESIKVGNLEVLNRKLSYKSIFRGLLALVGKGESRTAFYLNPAVLMSHPTVRECSKYAMEPPSAIPTADEEINPNETLLTNLELVGLTSNNVNKVIVLREGYIMVGKRTIGLYDEKGRYKKTCDAILAYGGLECICRRGDELLWTDGSKDRIIPLKGRRYAVGDGRVLACRERDCFTWPTELRLKVRGAPLPFIIDRIAYFINVNGNGYKLKAVDMITGDELGIREFPKKTMFIKASKNLITVTKGENRLFRVFNKKLEEIESKTLDEFDLNSFTLPYFSEEVGFLLSKLSYNETAVYVFNPSSPNADQLIILPHGPWSISAKGNRIYIFNDQKLYEGRLDPVEVKEVTKEVLQISWKCPIRPSY</sequence>
<dbReference type="Proteomes" id="UP001063698">
    <property type="component" value="Chromosome"/>
</dbReference>
<gene>
    <name evidence="1" type="ORF">IPA_00975</name>
</gene>